<keyword evidence="5" id="KW-0808">Transferase</keyword>
<proteinExistence type="inferred from homology"/>
<gene>
    <name evidence="5" type="primary">coaE</name>
    <name evidence="7" type="ORF">SAMN05421759_101122</name>
</gene>
<dbReference type="GO" id="GO:0005737">
    <property type="term" value="C:cytoplasm"/>
    <property type="evidence" value="ECO:0007669"/>
    <property type="project" value="UniProtKB-SubCell"/>
</dbReference>
<evidence type="ECO:0000256" key="3">
    <source>
        <dbReference type="ARBA" id="ARBA00022840"/>
    </source>
</evidence>
<keyword evidence="4 5" id="KW-0173">Coenzyme A biosynthesis</keyword>
<dbReference type="EMBL" id="FTOQ01000001">
    <property type="protein sequence ID" value="SIS51045.1"/>
    <property type="molecule type" value="Genomic_DNA"/>
</dbReference>
<reference evidence="8" key="1">
    <citation type="submission" date="2017-01" db="EMBL/GenBank/DDBJ databases">
        <authorList>
            <person name="Varghese N."/>
            <person name="Submissions S."/>
        </authorList>
    </citation>
    <scope>NUCLEOTIDE SEQUENCE [LARGE SCALE GENOMIC DNA]</scope>
    <source>
        <strain evidence="8">DSM 29430</strain>
    </source>
</reference>
<evidence type="ECO:0000313" key="7">
    <source>
        <dbReference type="EMBL" id="SIS51045.1"/>
    </source>
</evidence>
<dbReference type="STRING" id="633194.SAMN05421759_101122"/>
<evidence type="ECO:0000256" key="2">
    <source>
        <dbReference type="ARBA" id="ARBA00022741"/>
    </source>
</evidence>
<dbReference type="CDD" id="cd02022">
    <property type="entry name" value="DPCK"/>
    <property type="match status" value="1"/>
</dbReference>
<dbReference type="PANTHER" id="PTHR10695:SF46">
    <property type="entry name" value="BIFUNCTIONAL COENZYME A SYNTHASE-RELATED"/>
    <property type="match status" value="1"/>
</dbReference>
<dbReference type="AlphaFoldDB" id="A0A1N7JP08"/>
<dbReference type="GO" id="GO:0004140">
    <property type="term" value="F:dephospho-CoA kinase activity"/>
    <property type="evidence" value="ECO:0007669"/>
    <property type="project" value="UniProtKB-UniRule"/>
</dbReference>
<dbReference type="PROSITE" id="PS51219">
    <property type="entry name" value="DPCK"/>
    <property type="match status" value="1"/>
</dbReference>
<protein>
    <recommendedName>
        <fullName evidence="5 6">Dephospho-CoA kinase</fullName>
        <ecNumber evidence="5 6">2.7.1.24</ecNumber>
    </recommendedName>
    <alternativeName>
        <fullName evidence="5">Dephosphocoenzyme A kinase</fullName>
    </alternativeName>
</protein>
<sequence length="194" mass="21333">MSFKLGLTGSIGMGKSTTAGLFAEEGAEIWDADAAVHRLYAAGGAAVAPIAEAFPEALADGAVSRDALRRIIATRPEALKIIEGIVHPLVRADRDAFADKSRAEITVYDIPLLFETGAQSEMDMTACVYVPYEEQRRRVLERGTMSAADFEHILDKQMPIQDKLDRADFTIRTTDLETARADVHTVLEEIRKRL</sequence>
<comment type="function">
    <text evidence="5">Catalyzes the phosphorylation of the 3'-hydroxyl group of dephosphocoenzyme A to form coenzyme A.</text>
</comment>
<evidence type="ECO:0000256" key="5">
    <source>
        <dbReference type="HAMAP-Rule" id="MF_00376"/>
    </source>
</evidence>
<dbReference type="SUPFAM" id="SSF52540">
    <property type="entry name" value="P-loop containing nucleoside triphosphate hydrolases"/>
    <property type="match status" value="1"/>
</dbReference>
<dbReference type="Gene3D" id="3.40.50.300">
    <property type="entry name" value="P-loop containing nucleotide triphosphate hydrolases"/>
    <property type="match status" value="1"/>
</dbReference>
<name>A0A1N7JP08_9RHOB</name>
<feature type="binding site" evidence="5">
    <location>
        <begin position="12"/>
        <end position="17"/>
    </location>
    <ligand>
        <name>ATP</name>
        <dbReference type="ChEBI" id="CHEBI:30616"/>
    </ligand>
</feature>
<dbReference type="InterPro" id="IPR027417">
    <property type="entry name" value="P-loop_NTPase"/>
</dbReference>
<evidence type="ECO:0000256" key="4">
    <source>
        <dbReference type="ARBA" id="ARBA00022993"/>
    </source>
</evidence>
<comment type="pathway">
    <text evidence="5">Cofactor biosynthesis; coenzyme A biosynthesis; CoA from (R)-pantothenate: step 5/5.</text>
</comment>
<dbReference type="NCBIfam" id="TIGR00152">
    <property type="entry name" value="dephospho-CoA kinase"/>
    <property type="match status" value="1"/>
</dbReference>
<keyword evidence="5" id="KW-0963">Cytoplasm</keyword>
<dbReference type="GO" id="GO:0005524">
    <property type="term" value="F:ATP binding"/>
    <property type="evidence" value="ECO:0007669"/>
    <property type="project" value="UniProtKB-UniRule"/>
</dbReference>
<dbReference type="GO" id="GO:0015937">
    <property type="term" value="P:coenzyme A biosynthetic process"/>
    <property type="evidence" value="ECO:0007669"/>
    <property type="project" value="UniProtKB-UniRule"/>
</dbReference>
<keyword evidence="2 5" id="KW-0547">Nucleotide-binding</keyword>
<evidence type="ECO:0000313" key="8">
    <source>
        <dbReference type="Proteomes" id="UP000186684"/>
    </source>
</evidence>
<evidence type="ECO:0000256" key="1">
    <source>
        <dbReference type="ARBA" id="ARBA00009018"/>
    </source>
</evidence>
<dbReference type="HAMAP" id="MF_00376">
    <property type="entry name" value="Dephospho_CoA_kinase"/>
    <property type="match status" value="1"/>
</dbReference>
<dbReference type="Pfam" id="PF01121">
    <property type="entry name" value="CoaE"/>
    <property type="match status" value="1"/>
</dbReference>
<dbReference type="OrthoDB" id="9812943at2"/>
<keyword evidence="3 5" id="KW-0067">ATP-binding</keyword>
<dbReference type="Proteomes" id="UP000186684">
    <property type="component" value="Unassembled WGS sequence"/>
</dbReference>
<dbReference type="RefSeq" id="WP_076443962.1">
    <property type="nucleotide sequence ID" value="NZ_FTOQ01000001.1"/>
</dbReference>
<dbReference type="PANTHER" id="PTHR10695">
    <property type="entry name" value="DEPHOSPHO-COA KINASE-RELATED"/>
    <property type="match status" value="1"/>
</dbReference>
<dbReference type="InterPro" id="IPR001977">
    <property type="entry name" value="Depp_CoAkinase"/>
</dbReference>
<comment type="similarity">
    <text evidence="1 5">Belongs to the CoaE family.</text>
</comment>
<evidence type="ECO:0000256" key="6">
    <source>
        <dbReference type="NCBIfam" id="TIGR00152"/>
    </source>
</evidence>
<keyword evidence="8" id="KW-1185">Reference proteome</keyword>
<keyword evidence="5 7" id="KW-0418">Kinase</keyword>
<comment type="subcellular location">
    <subcellularLocation>
        <location evidence="5">Cytoplasm</location>
    </subcellularLocation>
</comment>
<dbReference type="UniPathway" id="UPA00241">
    <property type="reaction ID" value="UER00356"/>
</dbReference>
<dbReference type="EC" id="2.7.1.24" evidence="5 6"/>
<accession>A0A1N7JP08</accession>
<comment type="catalytic activity">
    <reaction evidence="5">
        <text>3'-dephospho-CoA + ATP = ADP + CoA + H(+)</text>
        <dbReference type="Rhea" id="RHEA:18245"/>
        <dbReference type="ChEBI" id="CHEBI:15378"/>
        <dbReference type="ChEBI" id="CHEBI:30616"/>
        <dbReference type="ChEBI" id="CHEBI:57287"/>
        <dbReference type="ChEBI" id="CHEBI:57328"/>
        <dbReference type="ChEBI" id="CHEBI:456216"/>
        <dbReference type="EC" id="2.7.1.24"/>
    </reaction>
</comment>
<organism evidence="7 8">
    <name type="scientific">Roseivivax lentus</name>
    <dbReference type="NCBI Taxonomy" id="633194"/>
    <lineage>
        <taxon>Bacteria</taxon>
        <taxon>Pseudomonadati</taxon>
        <taxon>Pseudomonadota</taxon>
        <taxon>Alphaproteobacteria</taxon>
        <taxon>Rhodobacterales</taxon>
        <taxon>Roseobacteraceae</taxon>
        <taxon>Roseivivax</taxon>
    </lineage>
</organism>